<proteinExistence type="predicted"/>
<dbReference type="EMBL" id="SPHZ02000005">
    <property type="protein sequence ID" value="KAF0920770.1"/>
    <property type="molecule type" value="Genomic_DNA"/>
</dbReference>
<gene>
    <name evidence="1" type="ORF">E2562_036853</name>
</gene>
<name>A0A6G1E7L2_9ORYZ</name>
<dbReference type="Proteomes" id="UP000479710">
    <property type="component" value="Unassembled WGS sequence"/>
</dbReference>
<reference evidence="1 2" key="1">
    <citation type="submission" date="2019-11" db="EMBL/GenBank/DDBJ databases">
        <title>Whole genome sequence of Oryza granulata.</title>
        <authorList>
            <person name="Li W."/>
        </authorList>
    </citation>
    <scope>NUCLEOTIDE SEQUENCE [LARGE SCALE GENOMIC DNA]</scope>
    <source>
        <strain evidence="2">cv. Menghai</strain>
        <tissue evidence="1">Leaf</tissue>
    </source>
</reference>
<evidence type="ECO:0000313" key="1">
    <source>
        <dbReference type="EMBL" id="KAF0920770.1"/>
    </source>
</evidence>
<comment type="caution">
    <text evidence="1">The sequence shown here is derived from an EMBL/GenBank/DDBJ whole genome shotgun (WGS) entry which is preliminary data.</text>
</comment>
<sequence>MDEWEELAGTVRGTLMLVGSRMEEAVRMIGVAHGKLQQRANLVRSIRQGTAVAIALNNFADPDPERICPTDILKEARREITQSAARHAMAGHVFVRYAAHHGIQHEPPSRSWDAHYQEAVGHLDEAIKKVSDAVGHYAAADDIVAILEAFVLQPETFARWAHAAELLIKDAASDAALALDKVRRSRLVVADEFLDASKILHCGGARPASIKLWREAALTVLGTFRLIGTIGMEAFGLIEVALSKFEEHSDLLRRVRQGTPEDVAVDNFADAVPEDVLLSTVILEIAHHEISQTAVRHAKIHHIFVRYAAYLRIQDNPVYRSWNSHHQDAVGHFKEALSGIRHAVSSFQVAKDAVSMIGVLPNRCPIWEGWALKAHTFTVLARLYASVARDDVGRARQAVSLEFIDAWTILRQRR</sequence>
<organism evidence="1 2">
    <name type="scientific">Oryza meyeriana var. granulata</name>
    <dbReference type="NCBI Taxonomy" id="110450"/>
    <lineage>
        <taxon>Eukaryota</taxon>
        <taxon>Viridiplantae</taxon>
        <taxon>Streptophyta</taxon>
        <taxon>Embryophyta</taxon>
        <taxon>Tracheophyta</taxon>
        <taxon>Spermatophyta</taxon>
        <taxon>Magnoliopsida</taxon>
        <taxon>Liliopsida</taxon>
        <taxon>Poales</taxon>
        <taxon>Poaceae</taxon>
        <taxon>BOP clade</taxon>
        <taxon>Oryzoideae</taxon>
        <taxon>Oryzeae</taxon>
        <taxon>Oryzinae</taxon>
        <taxon>Oryza</taxon>
        <taxon>Oryza meyeriana</taxon>
    </lineage>
</organism>
<protein>
    <submittedName>
        <fullName evidence="1">Uncharacterized protein</fullName>
    </submittedName>
</protein>
<evidence type="ECO:0000313" key="2">
    <source>
        <dbReference type="Proteomes" id="UP000479710"/>
    </source>
</evidence>
<dbReference type="AlphaFoldDB" id="A0A6G1E7L2"/>
<keyword evidence="2" id="KW-1185">Reference proteome</keyword>
<dbReference type="OrthoDB" id="684581at2759"/>
<accession>A0A6G1E7L2</accession>